<name>A0ABD6A7E4_9EURY</name>
<evidence type="ECO:0000313" key="3">
    <source>
        <dbReference type="Proteomes" id="UP001596547"/>
    </source>
</evidence>
<evidence type="ECO:0000313" key="2">
    <source>
        <dbReference type="EMBL" id="MFC7316514.1"/>
    </source>
</evidence>
<keyword evidence="1" id="KW-0472">Membrane</keyword>
<dbReference type="GeneID" id="79316846"/>
<dbReference type="EMBL" id="JBHTBF010000002">
    <property type="protein sequence ID" value="MFC7316514.1"/>
    <property type="molecule type" value="Genomic_DNA"/>
</dbReference>
<dbReference type="GO" id="GO:0016787">
    <property type="term" value="F:hydrolase activity"/>
    <property type="evidence" value="ECO:0007669"/>
    <property type="project" value="UniProtKB-KW"/>
</dbReference>
<keyword evidence="1" id="KW-1133">Transmembrane helix</keyword>
<sequence length="184" mass="19305">MWPWGHLALGYLCYHVYARRSGEAVDASAVAALALGTQLPDLVDKPLAWSLGVLPGGRSLAHSLLFGVGLALAAVALARRFDRRDLAAPLLVGYASHLLGDSVAPIIEGAFHELAFLAWPLLALPEPSTEPSFGAHVATIGPSPMLVVEFALVGLAAVAWLRDGKPGWGALLTVLRRTASASSR</sequence>
<feature type="transmembrane region" description="Helical" evidence="1">
    <location>
        <begin position="60"/>
        <end position="78"/>
    </location>
</feature>
<proteinExistence type="predicted"/>
<keyword evidence="3" id="KW-1185">Reference proteome</keyword>
<keyword evidence="2" id="KW-0378">Hydrolase</keyword>
<comment type="caution">
    <text evidence="2">The sequence shown here is derived from an EMBL/GenBank/DDBJ whole genome shotgun (WGS) entry which is preliminary data.</text>
</comment>
<dbReference type="Proteomes" id="UP001596547">
    <property type="component" value="Unassembled WGS sequence"/>
</dbReference>
<dbReference type="InterPro" id="IPR007404">
    <property type="entry name" value="YdjM-like"/>
</dbReference>
<keyword evidence="1" id="KW-0812">Transmembrane</keyword>
<dbReference type="RefSeq" id="WP_276304221.1">
    <property type="nucleotide sequence ID" value="NZ_CP119992.1"/>
</dbReference>
<gene>
    <name evidence="2" type="ORF">ACFQPE_06835</name>
</gene>
<organism evidence="2 3">
    <name type="scientific">Halomarina halobia</name>
    <dbReference type="NCBI Taxonomy" id="3033386"/>
    <lineage>
        <taxon>Archaea</taxon>
        <taxon>Methanobacteriati</taxon>
        <taxon>Methanobacteriota</taxon>
        <taxon>Stenosarchaea group</taxon>
        <taxon>Halobacteria</taxon>
        <taxon>Halobacteriales</taxon>
        <taxon>Natronomonadaceae</taxon>
        <taxon>Halomarina</taxon>
    </lineage>
</organism>
<protein>
    <submittedName>
        <fullName evidence="2">Metal-dependent hydrolase</fullName>
    </submittedName>
</protein>
<evidence type="ECO:0000256" key="1">
    <source>
        <dbReference type="SAM" id="Phobius"/>
    </source>
</evidence>
<dbReference type="AlphaFoldDB" id="A0ABD6A7E4"/>
<dbReference type="Pfam" id="PF04307">
    <property type="entry name" value="YdjM"/>
    <property type="match status" value="1"/>
</dbReference>
<reference evidence="2 3" key="1">
    <citation type="journal article" date="2019" name="Int. J. Syst. Evol. Microbiol.">
        <title>The Global Catalogue of Microorganisms (GCM) 10K type strain sequencing project: providing services to taxonomists for standard genome sequencing and annotation.</title>
        <authorList>
            <consortium name="The Broad Institute Genomics Platform"/>
            <consortium name="The Broad Institute Genome Sequencing Center for Infectious Disease"/>
            <person name="Wu L."/>
            <person name="Ma J."/>
        </authorList>
    </citation>
    <scope>NUCLEOTIDE SEQUENCE [LARGE SCALE GENOMIC DNA]</scope>
    <source>
        <strain evidence="2 3">PSR21</strain>
    </source>
</reference>
<accession>A0ABD6A7E4</accession>